<reference evidence="4" key="3">
    <citation type="journal article" date="2005" name="Nature">
        <title>The map-based sequence of the rice genome.</title>
        <authorList>
            <consortium name="International rice genome sequencing project (IRGSP)"/>
            <person name="Matsumoto T."/>
            <person name="Wu J."/>
            <person name="Kanamori H."/>
            <person name="Katayose Y."/>
            <person name="Fujisawa M."/>
            <person name="Namiki N."/>
            <person name="Mizuno H."/>
            <person name="Yamamoto K."/>
            <person name="Antonio B.A."/>
            <person name="Baba T."/>
            <person name="Sakata K."/>
            <person name="Nagamura Y."/>
            <person name="Aoki H."/>
            <person name="Arikawa K."/>
            <person name="Arita K."/>
            <person name="Bito T."/>
            <person name="Chiden Y."/>
            <person name="Fujitsuka N."/>
            <person name="Fukunaka R."/>
            <person name="Hamada M."/>
            <person name="Harada C."/>
            <person name="Hayashi A."/>
            <person name="Hijishita S."/>
            <person name="Honda M."/>
            <person name="Hosokawa S."/>
            <person name="Ichikawa Y."/>
            <person name="Idonuma A."/>
            <person name="Iijima M."/>
            <person name="Ikeda M."/>
            <person name="Ikeno M."/>
            <person name="Ito K."/>
            <person name="Ito S."/>
            <person name="Ito T."/>
            <person name="Ito Y."/>
            <person name="Ito Y."/>
            <person name="Iwabuchi A."/>
            <person name="Kamiya K."/>
            <person name="Karasawa W."/>
            <person name="Kurita K."/>
            <person name="Katagiri S."/>
            <person name="Kikuta A."/>
            <person name="Kobayashi H."/>
            <person name="Kobayashi N."/>
            <person name="Machita K."/>
            <person name="Maehara T."/>
            <person name="Masukawa M."/>
            <person name="Mizubayashi T."/>
            <person name="Mukai Y."/>
            <person name="Nagasaki H."/>
            <person name="Nagata Y."/>
            <person name="Naito S."/>
            <person name="Nakashima M."/>
            <person name="Nakama Y."/>
            <person name="Nakamichi Y."/>
            <person name="Nakamura M."/>
            <person name="Meguro A."/>
            <person name="Negishi M."/>
            <person name="Ohta I."/>
            <person name="Ohta T."/>
            <person name="Okamoto M."/>
            <person name="Ono N."/>
            <person name="Saji S."/>
            <person name="Sakaguchi M."/>
            <person name="Sakai K."/>
            <person name="Shibata M."/>
            <person name="Shimokawa T."/>
            <person name="Song J."/>
            <person name="Takazaki Y."/>
            <person name="Terasawa K."/>
            <person name="Tsugane M."/>
            <person name="Tsuji K."/>
            <person name="Ueda S."/>
            <person name="Waki K."/>
            <person name="Yamagata H."/>
            <person name="Yamamoto M."/>
            <person name="Yamamoto S."/>
            <person name="Yamane H."/>
            <person name="Yoshiki S."/>
            <person name="Yoshihara R."/>
            <person name="Yukawa K."/>
            <person name="Zhong H."/>
            <person name="Yano M."/>
            <person name="Yuan Q."/>
            <person name="Ouyang S."/>
            <person name="Liu J."/>
            <person name="Jones K.M."/>
            <person name="Gansberger K."/>
            <person name="Moffat K."/>
            <person name="Hill J."/>
            <person name="Bera J."/>
            <person name="Fadrosh D."/>
            <person name="Jin S."/>
            <person name="Johri S."/>
            <person name="Kim M."/>
            <person name="Overton L."/>
            <person name="Reardon M."/>
            <person name="Tsitrin T."/>
            <person name="Vuong H."/>
            <person name="Weaver B."/>
            <person name="Ciecko A."/>
            <person name="Tallon L."/>
            <person name="Jackson J."/>
            <person name="Pai G."/>
            <person name="Aken S.V."/>
            <person name="Utterback T."/>
            <person name="Reidmuller S."/>
            <person name="Feldblyum T."/>
            <person name="Hsiao J."/>
            <person name="Zismann V."/>
            <person name="Iobst S."/>
            <person name="de Vazeille A.R."/>
            <person name="Buell C.R."/>
            <person name="Ying K."/>
            <person name="Li Y."/>
            <person name="Lu T."/>
            <person name="Huang Y."/>
            <person name="Zhao Q."/>
            <person name="Feng Q."/>
            <person name="Zhang L."/>
            <person name="Zhu J."/>
            <person name="Weng Q."/>
            <person name="Mu J."/>
            <person name="Lu Y."/>
            <person name="Fan D."/>
            <person name="Liu Y."/>
            <person name="Guan J."/>
            <person name="Zhang Y."/>
            <person name="Yu S."/>
            <person name="Liu X."/>
            <person name="Zhang Y."/>
            <person name="Hong G."/>
            <person name="Han B."/>
            <person name="Choisne N."/>
            <person name="Demange N."/>
            <person name="Orjeda G."/>
            <person name="Samain S."/>
            <person name="Cattolico L."/>
            <person name="Pelletier E."/>
            <person name="Couloux A."/>
            <person name="Segurens B."/>
            <person name="Wincker P."/>
            <person name="D'Hont A."/>
            <person name="Scarpelli C."/>
            <person name="Weissenbach J."/>
            <person name="Salanoubat M."/>
            <person name="Quetier F."/>
            <person name="Yu Y."/>
            <person name="Kim H.R."/>
            <person name="Rambo T."/>
            <person name="Currie J."/>
            <person name="Collura K."/>
            <person name="Luo M."/>
            <person name="Yang T."/>
            <person name="Ammiraju J.S.S."/>
            <person name="Engler F."/>
            <person name="Soderlund C."/>
            <person name="Wing R.A."/>
            <person name="Palmer L.E."/>
            <person name="de la Bastide M."/>
            <person name="Spiegel L."/>
            <person name="Nascimento L."/>
            <person name="Zutavern T."/>
            <person name="O'Shaughnessy A."/>
            <person name="Dike S."/>
            <person name="Dedhia N."/>
            <person name="Preston R."/>
            <person name="Balija V."/>
            <person name="McCombie W.R."/>
            <person name="Chow T."/>
            <person name="Chen H."/>
            <person name="Chung M."/>
            <person name="Chen C."/>
            <person name="Shaw J."/>
            <person name="Wu H."/>
            <person name="Hsiao K."/>
            <person name="Chao Y."/>
            <person name="Chu M."/>
            <person name="Cheng C."/>
            <person name="Hour A."/>
            <person name="Lee P."/>
            <person name="Lin S."/>
            <person name="Lin Y."/>
            <person name="Liou J."/>
            <person name="Liu S."/>
            <person name="Hsing Y."/>
            <person name="Raghuvanshi S."/>
            <person name="Mohanty A."/>
            <person name="Bharti A.K."/>
            <person name="Gaur A."/>
            <person name="Gupta V."/>
            <person name="Kumar D."/>
            <person name="Ravi V."/>
            <person name="Vij S."/>
            <person name="Kapur A."/>
            <person name="Khurana P."/>
            <person name="Khurana P."/>
            <person name="Khurana J.P."/>
            <person name="Tyagi A.K."/>
            <person name="Gaikwad K."/>
            <person name="Singh A."/>
            <person name="Dalal V."/>
            <person name="Srivastava S."/>
            <person name="Dixit A."/>
            <person name="Pal A.K."/>
            <person name="Ghazi I.A."/>
            <person name="Yadav M."/>
            <person name="Pandit A."/>
            <person name="Bhargava A."/>
            <person name="Sureshbabu K."/>
            <person name="Batra K."/>
            <person name="Sharma T.R."/>
            <person name="Mohapatra T."/>
            <person name="Singh N.K."/>
            <person name="Messing J."/>
            <person name="Nelson A.B."/>
            <person name="Fuks G."/>
            <person name="Kavchok S."/>
            <person name="Keizer G."/>
            <person name="Linton E."/>
            <person name="Llaca V."/>
            <person name="Song R."/>
            <person name="Tanyolac B."/>
            <person name="Young S."/>
            <person name="Ho-Il K."/>
            <person name="Hahn J.H."/>
            <person name="Sangsakoo G."/>
            <person name="Vanavichit A."/>
            <person name="de Mattos Luiz.A.T."/>
            <person name="Zimmer P.D."/>
            <person name="Malone G."/>
            <person name="Dellagostin O."/>
            <person name="de Oliveira A.C."/>
            <person name="Bevan M."/>
            <person name="Bancroft I."/>
            <person name="Minx P."/>
            <person name="Cordum H."/>
            <person name="Wilson R."/>
            <person name="Cheng Z."/>
            <person name="Jin W."/>
            <person name="Jiang J."/>
            <person name="Leong S.A."/>
            <person name="Iwama H."/>
            <person name="Gojobori T."/>
            <person name="Itoh T."/>
            <person name="Niimura Y."/>
            <person name="Fujii Y."/>
            <person name="Habara T."/>
            <person name="Sakai H."/>
            <person name="Sato Y."/>
            <person name="Wilson G."/>
            <person name="Kumar K."/>
            <person name="McCouch S."/>
            <person name="Juretic N."/>
            <person name="Hoen D."/>
            <person name="Wright S."/>
            <person name="Bruskiewich R."/>
            <person name="Bureau T."/>
            <person name="Miyao A."/>
            <person name="Hirochika H."/>
            <person name="Nishikawa T."/>
            <person name="Kadowaki K."/>
            <person name="Sugiura M."/>
            <person name="Burr B."/>
            <person name="Sasaki T."/>
        </authorList>
    </citation>
    <scope>NUCLEOTIDE SEQUENCE [LARGE SCALE GENOMIC DNA]</scope>
    <source>
        <strain evidence="4">cv. Nipponbare</strain>
    </source>
</reference>
<name>Q6Z7R4_ORYSJ</name>
<evidence type="ECO:0000313" key="2">
    <source>
        <dbReference type="EMBL" id="BAD15731.1"/>
    </source>
</evidence>
<dbReference type="EMBL" id="AP004800">
    <property type="protein sequence ID" value="BAD15731.1"/>
    <property type="molecule type" value="Genomic_DNA"/>
</dbReference>
<accession>Q6Z7R4</accession>
<sequence>MVRKQDASQRPSSGNMTVIAYLYELPLTSLLTMLTLGLTGTKGVTLLIIAIGFFKLSKMVG</sequence>
<dbReference type="AlphaFoldDB" id="Q6Z7R4"/>
<reference evidence="3" key="2">
    <citation type="submission" date="2002-03" db="EMBL/GenBank/DDBJ databases">
        <title>Oryza sativa nipponbare(GA3) genomic DNA, chromosome 2, PAC clone:P0516G10.</title>
        <authorList>
            <person name="Sasaki T."/>
            <person name="Matsumoto T."/>
            <person name="Yamamoto K."/>
        </authorList>
    </citation>
    <scope>NUCLEOTIDE SEQUENCE</scope>
</reference>
<gene>
    <name evidence="3" type="ORF">P0516G10.35</name>
    <name evidence="2" type="ORF">P0585G03.13</name>
</gene>
<reference evidence="2" key="1">
    <citation type="submission" date="2002-02" db="EMBL/GenBank/DDBJ databases">
        <title>Oryza sativa nipponbare(GA3) genomic DNA, chromosome 2, PAC clone:P0585G03.</title>
        <authorList>
            <person name="Sasaki T."/>
            <person name="Matsumoto T."/>
            <person name="Yamamoto K."/>
        </authorList>
    </citation>
    <scope>NUCLEOTIDE SEQUENCE</scope>
</reference>
<evidence type="ECO:0000313" key="4">
    <source>
        <dbReference type="Proteomes" id="UP000000763"/>
    </source>
</evidence>
<keyword evidence="1" id="KW-0472">Membrane</keyword>
<protein>
    <submittedName>
        <fullName evidence="3">Uncharacterized protein</fullName>
    </submittedName>
</protein>
<evidence type="ECO:0000313" key="3">
    <source>
        <dbReference type="EMBL" id="BAD15774.1"/>
    </source>
</evidence>
<keyword evidence="1" id="KW-1133">Transmembrane helix</keyword>
<evidence type="ECO:0000256" key="1">
    <source>
        <dbReference type="SAM" id="Phobius"/>
    </source>
</evidence>
<dbReference type="Proteomes" id="UP000000763">
    <property type="component" value="Chromosome 2"/>
</dbReference>
<keyword evidence="1" id="KW-0812">Transmembrane</keyword>
<organism evidence="3 4">
    <name type="scientific">Oryza sativa subsp. japonica</name>
    <name type="common">Rice</name>
    <dbReference type="NCBI Taxonomy" id="39947"/>
    <lineage>
        <taxon>Eukaryota</taxon>
        <taxon>Viridiplantae</taxon>
        <taxon>Streptophyta</taxon>
        <taxon>Embryophyta</taxon>
        <taxon>Tracheophyta</taxon>
        <taxon>Spermatophyta</taxon>
        <taxon>Magnoliopsida</taxon>
        <taxon>Liliopsida</taxon>
        <taxon>Poales</taxon>
        <taxon>Poaceae</taxon>
        <taxon>BOP clade</taxon>
        <taxon>Oryzoideae</taxon>
        <taxon>Oryzeae</taxon>
        <taxon>Oryzinae</taxon>
        <taxon>Oryza</taxon>
        <taxon>Oryza sativa</taxon>
    </lineage>
</organism>
<dbReference type="EMBL" id="AP004815">
    <property type="protein sequence ID" value="BAD15774.1"/>
    <property type="molecule type" value="Genomic_DNA"/>
</dbReference>
<proteinExistence type="predicted"/>
<feature type="transmembrane region" description="Helical" evidence="1">
    <location>
        <begin position="30"/>
        <end position="54"/>
    </location>
</feature>
<reference evidence="4" key="4">
    <citation type="journal article" date="2008" name="Nucleic Acids Res.">
        <title>The rice annotation project database (RAP-DB): 2008 update.</title>
        <authorList>
            <consortium name="The rice annotation project (RAP)"/>
        </authorList>
    </citation>
    <scope>GENOME REANNOTATION</scope>
    <source>
        <strain evidence="4">cv. Nipponbare</strain>
    </source>
</reference>